<keyword evidence="2" id="KW-1185">Reference proteome</keyword>
<reference evidence="1 2" key="1">
    <citation type="journal article" date="2023" name="Insect Mol. Biol.">
        <title>Genome sequencing provides insights into the evolution of gene families encoding plant cell wall-degrading enzymes in longhorned beetles.</title>
        <authorList>
            <person name="Shin N.R."/>
            <person name="Okamura Y."/>
            <person name="Kirsch R."/>
            <person name="Pauchet Y."/>
        </authorList>
    </citation>
    <scope>NUCLEOTIDE SEQUENCE [LARGE SCALE GENOMIC DNA]</scope>
    <source>
        <strain evidence="1">EAD_L_NR</strain>
    </source>
</reference>
<protein>
    <submittedName>
        <fullName evidence="1">Uncharacterized protein</fullName>
    </submittedName>
</protein>
<dbReference type="AlphaFoldDB" id="A0AAV8WHI9"/>
<proteinExistence type="predicted"/>
<sequence>MVIKKLEEPTKFGVGEAYMDEDMMNGNMSSYPYFALNVDRNVTTAVGQTAFLHCRVEQLGDKAKFPWSSVRRLQSPNIIIIEQTI</sequence>
<gene>
    <name evidence="1" type="ORF">NQ315_009758</name>
</gene>
<evidence type="ECO:0000313" key="1">
    <source>
        <dbReference type="EMBL" id="KAJ8925906.1"/>
    </source>
</evidence>
<comment type="caution">
    <text evidence="1">The sequence shown here is derived from an EMBL/GenBank/DDBJ whole genome shotgun (WGS) entry which is preliminary data.</text>
</comment>
<dbReference type="Proteomes" id="UP001159042">
    <property type="component" value="Unassembled WGS sequence"/>
</dbReference>
<dbReference type="Gene3D" id="2.60.40.10">
    <property type="entry name" value="Immunoglobulins"/>
    <property type="match status" value="1"/>
</dbReference>
<dbReference type="InterPro" id="IPR013783">
    <property type="entry name" value="Ig-like_fold"/>
</dbReference>
<dbReference type="EMBL" id="JANEYG010000001">
    <property type="protein sequence ID" value="KAJ8925906.1"/>
    <property type="molecule type" value="Genomic_DNA"/>
</dbReference>
<organism evidence="1 2">
    <name type="scientific">Exocentrus adspersus</name>
    <dbReference type="NCBI Taxonomy" id="1586481"/>
    <lineage>
        <taxon>Eukaryota</taxon>
        <taxon>Metazoa</taxon>
        <taxon>Ecdysozoa</taxon>
        <taxon>Arthropoda</taxon>
        <taxon>Hexapoda</taxon>
        <taxon>Insecta</taxon>
        <taxon>Pterygota</taxon>
        <taxon>Neoptera</taxon>
        <taxon>Endopterygota</taxon>
        <taxon>Coleoptera</taxon>
        <taxon>Polyphaga</taxon>
        <taxon>Cucujiformia</taxon>
        <taxon>Chrysomeloidea</taxon>
        <taxon>Cerambycidae</taxon>
        <taxon>Lamiinae</taxon>
        <taxon>Acanthocinini</taxon>
        <taxon>Exocentrus</taxon>
    </lineage>
</organism>
<name>A0AAV8WHI9_9CUCU</name>
<evidence type="ECO:0000313" key="2">
    <source>
        <dbReference type="Proteomes" id="UP001159042"/>
    </source>
</evidence>
<accession>A0AAV8WHI9</accession>